<proteinExistence type="predicted"/>
<dbReference type="Proteomes" id="UP000226442">
    <property type="component" value="Unassembled WGS sequence"/>
</dbReference>
<dbReference type="OrthoDB" id="2617173at2"/>
<dbReference type="EMBL" id="NXIB02000058">
    <property type="protein sequence ID" value="PHX55285.1"/>
    <property type="molecule type" value="Genomic_DNA"/>
</dbReference>
<sequence length="124" mass="14556">MLDLYDLLGKIKQRSSLYLGKKSLSHLHVFLDGYTFARRQLGIPVTEQETKFEEFQEWIENRFNQADTQSWSRIILFYSEDEADALKRFFDLFEEFLNSEQFPKIDATNNSEMSDELSVVGVNG</sequence>
<dbReference type="RefSeq" id="WP_096832115.1">
    <property type="nucleotide sequence ID" value="NZ_NXIB02000058.1"/>
</dbReference>
<protein>
    <submittedName>
        <fullName evidence="1">Uncharacterized protein</fullName>
    </submittedName>
</protein>
<reference evidence="1" key="1">
    <citation type="submission" date="2017-10" db="EMBL/GenBank/DDBJ databases">
        <title>Draft genome sequence of the planktic cyanobacteria Tychonema bourrellyi isolated from alpine lentic freshwater.</title>
        <authorList>
            <person name="Tett A."/>
            <person name="Armanini F."/>
            <person name="Asnicar F."/>
            <person name="Boscaini A."/>
            <person name="Pasolli E."/>
            <person name="Zolfo M."/>
            <person name="Donati C."/>
            <person name="Salmaso N."/>
            <person name="Segata N."/>
        </authorList>
    </citation>
    <scope>NUCLEOTIDE SEQUENCE</scope>
    <source>
        <strain evidence="1">FEM_GT703</strain>
    </source>
</reference>
<accession>A0A2G4F0K5</accession>
<keyword evidence="2" id="KW-1185">Reference proteome</keyword>
<comment type="caution">
    <text evidence="1">The sequence shown here is derived from an EMBL/GenBank/DDBJ whole genome shotgun (WGS) entry which is preliminary data.</text>
</comment>
<gene>
    <name evidence="1" type="ORF">CP500_011605</name>
</gene>
<name>A0A2G4F0K5_9CYAN</name>
<organism evidence="1 2">
    <name type="scientific">Tychonema bourrellyi FEM_GT703</name>
    <dbReference type="NCBI Taxonomy" id="2040638"/>
    <lineage>
        <taxon>Bacteria</taxon>
        <taxon>Bacillati</taxon>
        <taxon>Cyanobacteriota</taxon>
        <taxon>Cyanophyceae</taxon>
        <taxon>Oscillatoriophycideae</taxon>
        <taxon>Oscillatoriales</taxon>
        <taxon>Microcoleaceae</taxon>
        <taxon>Tychonema</taxon>
    </lineage>
</organism>
<evidence type="ECO:0000313" key="1">
    <source>
        <dbReference type="EMBL" id="PHX55285.1"/>
    </source>
</evidence>
<evidence type="ECO:0000313" key="2">
    <source>
        <dbReference type="Proteomes" id="UP000226442"/>
    </source>
</evidence>
<dbReference type="AlphaFoldDB" id="A0A2G4F0K5"/>